<feature type="domain" description="VOC" evidence="1">
    <location>
        <begin position="153"/>
        <end position="277"/>
    </location>
</feature>
<dbReference type="AlphaFoldDB" id="A0ABD5ZNA3"/>
<comment type="caution">
    <text evidence="2">The sequence shown here is derived from an EMBL/GenBank/DDBJ whole genome shotgun (WGS) entry which is preliminary data.</text>
</comment>
<protein>
    <submittedName>
        <fullName evidence="2">VOC family protein</fullName>
    </submittedName>
</protein>
<dbReference type="Gene3D" id="3.10.180.10">
    <property type="entry name" value="2,3-Dihydroxybiphenyl 1,2-Dioxygenase, domain 1"/>
    <property type="match status" value="2"/>
</dbReference>
<sequence length="317" mass="35539">MVAVDGIHHVTAFSDDPQENYDFFTNVLGLRFVKRTVRFDVPEKIYHLYYGDEDGTPGTVVTYFPMSNMEMGQGQVGKGQMESTRLVIPEGSVEYWTDRFDDHGVEYAVSERFDETAVAFTDPDGTPYELVTGESSIEPWDGGDVPEEHGIRGFHSVALLSADPAGTIDVLETMGWERVGMHEHFQAADIVRYRSPVDGAHANVVDVLIRPNAPEGRQGIGTYLHVAFRVPNNWEQDTVAEALEANGHIPTSRKDRDYFRSRYISEPGGAVFEFATTDGSFDVDEPKEELGENLVVPEWLDVDLEYIEEQLPPLETN</sequence>
<dbReference type="RefSeq" id="WP_276235746.1">
    <property type="nucleotide sequence ID" value="NZ_CP119802.1"/>
</dbReference>
<dbReference type="SUPFAM" id="SSF54593">
    <property type="entry name" value="Glyoxalase/Bleomycin resistance protein/Dihydroxybiphenyl dioxygenase"/>
    <property type="match status" value="1"/>
</dbReference>
<dbReference type="PROSITE" id="PS51819">
    <property type="entry name" value="VOC"/>
    <property type="match status" value="2"/>
</dbReference>
<evidence type="ECO:0000313" key="3">
    <source>
        <dbReference type="Proteomes" id="UP001596398"/>
    </source>
</evidence>
<dbReference type="Proteomes" id="UP001596398">
    <property type="component" value="Unassembled WGS sequence"/>
</dbReference>
<accession>A0ABD5ZNA3</accession>
<name>A0ABD5ZNA3_9EURY</name>
<feature type="domain" description="VOC" evidence="1">
    <location>
        <begin position="6"/>
        <end position="133"/>
    </location>
</feature>
<dbReference type="InterPro" id="IPR037523">
    <property type="entry name" value="VOC_core"/>
</dbReference>
<evidence type="ECO:0000259" key="1">
    <source>
        <dbReference type="PROSITE" id="PS51819"/>
    </source>
</evidence>
<keyword evidence="3" id="KW-1185">Reference proteome</keyword>
<organism evidence="2 3">
    <name type="scientific">Halosegnis marinus</name>
    <dbReference type="NCBI Taxonomy" id="3034023"/>
    <lineage>
        <taxon>Archaea</taxon>
        <taxon>Methanobacteriati</taxon>
        <taxon>Methanobacteriota</taxon>
        <taxon>Stenosarchaea group</taxon>
        <taxon>Halobacteria</taxon>
        <taxon>Halobacteriales</taxon>
        <taxon>Natronomonadaceae</taxon>
        <taxon>Halosegnis</taxon>
    </lineage>
</organism>
<dbReference type="PANTHER" id="PTHR36110">
    <property type="entry name" value="RING-CLEAVING DIOXYGENASE MHQE-RELATED"/>
    <property type="match status" value="1"/>
</dbReference>
<reference evidence="2 3" key="1">
    <citation type="journal article" date="2019" name="Int. J. Syst. Evol. Microbiol.">
        <title>The Global Catalogue of Microorganisms (GCM) 10K type strain sequencing project: providing services to taxonomists for standard genome sequencing and annotation.</title>
        <authorList>
            <consortium name="The Broad Institute Genomics Platform"/>
            <consortium name="The Broad Institute Genome Sequencing Center for Infectious Disease"/>
            <person name="Wu L."/>
            <person name="Ma J."/>
        </authorList>
    </citation>
    <scope>NUCLEOTIDE SEQUENCE [LARGE SCALE GENOMIC DNA]</scope>
    <source>
        <strain evidence="2 3">DT85</strain>
    </source>
</reference>
<dbReference type="GeneID" id="79266400"/>
<gene>
    <name evidence="2" type="ORF">ACFQJ4_05285</name>
</gene>
<dbReference type="Pfam" id="PF00903">
    <property type="entry name" value="Glyoxalase"/>
    <property type="match status" value="1"/>
</dbReference>
<dbReference type="InterPro" id="IPR004360">
    <property type="entry name" value="Glyas_Fos-R_dOase_dom"/>
</dbReference>
<evidence type="ECO:0000313" key="2">
    <source>
        <dbReference type="EMBL" id="MFC7234731.1"/>
    </source>
</evidence>
<proteinExistence type="predicted"/>
<dbReference type="EMBL" id="JBHTAP010000001">
    <property type="protein sequence ID" value="MFC7234731.1"/>
    <property type="molecule type" value="Genomic_DNA"/>
</dbReference>
<dbReference type="InterPro" id="IPR029068">
    <property type="entry name" value="Glyas_Bleomycin-R_OHBP_Dase"/>
</dbReference>
<dbReference type="PANTHER" id="PTHR36110:SF2">
    <property type="entry name" value="RING-CLEAVING DIOXYGENASE MHQE-RELATED"/>
    <property type="match status" value="1"/>
</dbReference>
<dbReference type="InterPro" id="IPR052537">
    <property type="entry name" value="Extradiol_RC_dioxygenase"/>
</dbReference>